<proteinExistence type="predicted"/>
<dbReference type="RefSeq" id="WP_379910312.1">
    <property type="nucleotide sequence ID" value="NZ_JBHSWE010000001.1"/>
</dbReference>
<sequence length="71" mass="8139">MKPTEQIEYQRLLRLAAVLEVTGQARSTLYLRIQQGEFPKPIKLGNSRSVAWVESEVQDWVQQQINNAVNA</sequence>
<dbReference type="PANTHER" id="PTHR36154:SF1">
    <property type="entry name" value="DNA-BINDING TRANSCRIPTIONAL ACTIVATOR ALPA"/>
    <property type="match status" value="1"/>
</dbReference>
<gene>
    <name evidence="1" type="ORF">ACFQDL_18465</name>
</gene>
<comment type="caution">
    <text evidence="1">The sequence shown here is derived from an EMBL/GenBank/DDBJ whole genome shotgun (WGS) entry which is preliminary data.</text>
</comment>
<dbReference type="InterPro" id="IPR052931">
    <property type="entry name" value="Prophage_regulatory_activator"/>
</dbReference>
<dbReference type="EMBL" id="JBHSWE010000001">
    <property type="protein sequence ID" value="MFC6671824.1"/>
    <property type="molecule type" value="Genomic_DNA"/>
</dbReference>
<name>A0ABW2A335_9GAMM</name>
<dbReference type="InterPro" id="IPR010260">
    <property type="entry name" value="AlpA"/>
</dbReference>
<dbReference type="Proteomes" id="UP001596422">
    <property type="component" value="Unassembled WGS sequence"/>
</dbReference>
<dbReference type="PANTHER" id="PTHR36154">
    <property type="entry name" value="DNA-BINDING TRANSCRIPTIONAL ACTIVATOR ALPA"/>
    <property type="match status" value="1"/>
</dbReference>
<reference evidence="2" key="1">
    <citation type="journal article" date="2019" name="Int. J. Syst. Evol. Microbiol.">
        <title>The Global Catalogue of Microorganisms (GCM) 10K type strain sequencing project: providing services to taxonomists for standard genome sequencing and annotation.</title>
        <authorList>
            <consortium name="The Broad Institute Genomics Platform"/>
            <consortium name="The Broad Institute Genome Sequencing Center for Infectious Disease"/>
            <person name="Wu L."/>
            <person name="Ma J."/>
        </authorList>
    </citation>
    <scope>NUCLEOTIDE SEQUENCE [LARGE SCALE GENOMIC DNA]</scope>
    <source>
        <strain evidence="2">NBRC 111756</strain>
    </source>
</reference>
<dbReference type="Gene3D" id="1.10.238.160">
    <property type="match status" value="1"/>
</dbReference>
<evidence type="ECO:0000313" key="1">
    <source>
        <dbReference type="EMBL" id="MFC6671824.1"/>
    </source>
</evidence>
<protein>
    <submittedName>
        <fullName evidence="1">Helix-turn-helix transcriptional regulator</fullName>
    </submittedName>
</protein>
<organism evidence="1 2">
    <name type="scientific">Marinobacterium aestuariivivens</name>
    <dbReference type="NCBI Taxonomy" id="1698799"/>
    <lineage>
        <taxon>Bacteria</taxon>
        <taxon>Pseudomonadati</taxon>
        <taxon>Pseudomonadota</taxon>
        <taxon>Gammaproteobacteria</taxon>
        <taxon>Oceanospirillales</taxon>
        <taxon>Oceanospirillaceae</taxon>
        <taxon>Marinobacterium</taxon>
    </lineage>
</organism>
<dbReference type="Pfam" id="PF05930">
    <property type="entry name" value="Phage_AlpA"/>
    <property type="match status" value="1"/>
</dbReference>
<accession>A0ABW2A335</accession>
<keyword evidence="2" id="KW-1185">Reference proteome</keyword>
<evidence type="ECO:0000313" key="2">
    <source>
        <dbReference type="Proteomes" id="UP001596422"/>
    </source>
</evidence>